<sequence>MEPVQDRRKVRRDAVIGEILGAAVELMARDGVAGMSLSAVARRVGMRPPSLYEYFPSKNALYDALFERAAAGLRDAVAVAGGQHPDHPIEALRAGARAFVAWSAGNPVVAQLISWRPVPGFEPSPQAFRPSQEMVALLRDHIVLAVSRKELRASAATEEAVLLFTTVVAGVVSQQLANEPAGGGSGRYARLAGPAVSLWLEHYAP</sequence>
<proteinExistence type="predicted"/>
<dbReference type="PANTHER" id="PTHR30055">
    <property type="entry name" value="HTH-TYPE TRANSCRIPTIONAL REGULATOR RUTR"/>
    <property type="match status" value="1"/>
</dbReference>
<evidence type="ECO:0000313" key="4">
    <source>
        <dbReference type="EMBL" id="NVM93852.1"/>
    </source>
</evidence>
<dbReference type="Pfam" id="PF00440">
    <property type="entry name" value="TetR_N"/>
    <property type="match status" value="1"/>
</dbReference>
<evidence type="ECO:0000313" key="5">
    <source>
        <dbReference type="Proteomes" id="UP000543556"/>
    </source>
</evidence>
<dbReference type="AlphaFoldDB" id="A0A7Y7IEQ5"/>
<evidence type="ECO:0000256" key="2">
    <source>
        <dbReference type="PROSITE-ProRule" id="PRU00335"/>
    </source>
</evidence>
<gene>
    <name evidence="4" type="ORF">G6034_02800</name>
</gene>
<dbReference type="InterPro" id="IPR001647">
    <property type="entry name" value="HTH_TetR"/>
</dbReference>
<feature type="DNA-binding region" description="H-T-H motif" evidence="2">
    <location>
        <begin position="36"/>
        <end position="55"/>
    </location>
</feature>
<evidence type="ECO:0000259" key="3">
    <source>
        <dbReference type="PROSITE" id="PS50977"/>
    </source>
</evidence>
<dbReference type="PRINTS" id="PR00455">
    <property type="entry name" value="HTHTETR"/>
</dbReference>
<keyword evidence="5" id="KW-1185">Reference proteome</keyword>
<name>A0A7Y7IEQ5_9MICC</name>
<dbReference type="PROSITE" id="PS50977">
    <property type="entry name" value="HTH_TETR_2"/>
    <property type="match status" value="1"/>
</dbReference>
<dbReference type="SUPFAM" id="SSF46689">
    <property type="entry name" value="Homeodomain-like"/>
    <property type="match status" value="1"/>
</dbReference>
<dbReference type="InterPro" id="IPR009057">
    <property type="entry name" value="Homeodomain-like_sf"/>
</dbReference>
<comment type="caution">
    <text evidence="4">The sequence shown here is derived from an EMBL/GenBank/DDBJ whole genome shotgun (WGS) entry which is preliminary data.</text>
</comment>
<dbReference type="RefSeq" id="WP_176633568.1">
    <property type="nucleotide sequence ID" value="NZ_JAAMFM010000002.1"/>
</dbReference>
<feature type="domain" description="HTH tetR-type" evidence="3">
    <location>
        <begin position="13"/>
        <end position="73"/>
    </location>
</feature>
<dbReference type="InterPro" id="IPR050109">
    <property type="entry name" value="HTH-type_TetR-like_transc_reg"/>
</dbReference>
<organism evidence="4 5">
    <name type="scientific">Arthrobacter wenxiniae</name>
    <dbReference type="NCBI Taxonomy" id="2713570"/>
    <lineage>
        <taxon>Bacteria</taxon>
        <taxon>Bacillati</taxon>
        <taxon>Actinomycetota</taxon>
        <taxon>Actinomycetes</taxon>
        <taxon>Micrococcales</taxon>
        <taxon>Micrococcaceae</taxon>
        <taxon>Arthrobacter</taxon>
    </lineage>
</organism>
<dbReference type="GO" id="GO:0000976">
    <property type="term" value="F:transcription cis-regulatory region binding"/>
    <property type="evidence" value="ECO:0007669"/>
    <property type="project" value="TreeGrafter"/>
</dbReference>
<dbReference type="Gene3D" id="1.10.357.10">
    <property type="entry name" value="Tetracycline Repressor, domain 2"/>
    <property type="match status" value="1"/>
</dbReference>
<dbReference type="PANTHER" id="PTHR30055:SF226">
    <property type="entry name" value="HTH-TYPE TRANSCRIPTIONAL REGULATOR PKSA"/>
    <property type="match status" value="1"/>
</dbReference>
<dbReference type="InterPro" id="IPR036271">
    <property type="entry name" value="Tet_transcr_reg_TetR-rel_C_sf"/>
</dbReference>
<dbReference type="GO" id="GO:0003700">
    <property type="term" value="F:DNA-binding transcription factor activity"/>
    <property type="evidence" value="ECO:0007669"/>
    <property type="project" value="TreeGrafter"/>
</dbReference>
<dbReference type="EMBL" id="JAAMFM010000002">
    <property type="protein sequence ID" value="NVM93852.1"/>
    <property type="molecule type" value="Genomic_DNA"/>
</dbReference>
<protein>
    <submittedName>
        <fullName evidence="4">TetR/AcrR family transcriptional regulator</fullName>
    </submittedName>
</protein>
<reference evidence="4 5" key="1">
    <citation type="submission" date="2020-02" db="EMBL/GenBank/DDBJ databases">
        <title>Genome sequence of strain AETb3-4.</title>
        <authorList>
            <person name="Gao J."/>
            <person name="Zhang X."/>
        </authorList>
    </citation>
    <scope>NUCLEOTIDE SEQUENCE [LARGE SCALE GENOMIC DNA]</scope>
    <source>
        <strain evidence="4 5">AETb3-4</strain>
    </source>
</reference>
<dbReference type="SUPFAM" id="SSF48498">
    <property type="entry name" value="Tetracyclin repressor-like, C-terminal domain"/>
    <property type="match status" value="1"/>
</dbReference>
<accession>A0A7Y7IEQ5</accession>
<evidence type="ECO:0000256" key="1">
    <source>
        <dbReference type="ARBA" id="ARBA00023125"/>
    </source>
</evidence>
<dbReference type="Proteomes" id="UP000543556">
    <property type="component" value="Unassembled WGS sequence"/>
</dbReference>
<keyword evidence="1 2" id="KW-0238">DNA-binding</keyword>